<sequence length="103" mass="11688">MESLIIHISFCMGSCPANTSHLSQLIQATDVLSTLSVTLYCFTLHGTQTTALVILNRKGCINHIHTINRHFPSAYSLLYPYSYRAMAFLFLEELSLFIFQEIN</sequence>
<dbReference type="EMBL" id="CM001880">
    <property type="protein sequence ID" value="EOX98018.1"/>
    <property type="molecule type" value="Genomic_DNA"/>
</dbReference>
<dbReference type="HOGENOM" id="CLU_2268693_0_0_1"/>
<evidence type="ECO:0000313" key="1">
    <source>
        <dbReference type="EMBL" id="EOX98018.1"/>
    </source>
</evidence>
<dbReference type="Proteomes" id="UP000026915">
    <property type="component" value="Chromosome 2"/>
</dbReference>
<accession>A0A061E6V1</accession>
<name>A0A061E6V1_THECC</name>
<gene>
    <name evidence="1" type="ORF">TCM_006884</name>
</gene>
<evidence type="ECO:0000313" key="2">
    <source>
        <dbReference type="Proteomes" id="UP000026915"/>
    </source>
</evidence>
<reference evidence="1 2" key="1">
    <citation type="journal article" date="2013" name="Genome Biol.">
        <title>The genome sequence of the most widely cultivated cacao type and its use to identify candidate genes regulating pod color.</title>
        <authorList>
            <person name="Motamayor J.C."/>
            <person name="Mockaitis K."/>
            <person name="Schmutz J."/>
            <person name="Haiminen N."/>
            <person name="Iii D.L."/>
            <person name="Cornejo O."/>
            <person name="Findley S.D."/>
            <person name="Zheng P."/>
            <person name="Utro F."/>
            <person name="Royaert S."/>
            <person name="Saski C."/>
            <person name="Jenkins J."/>
            <person name="Podicheti R."/>
            <person name="Zhao M."/>
            <person name="Scheffler B.E."/>
            <person name="Stack J.C."/>
            <person name="Feltus F.A."/>
            <person name="Mustiga G.M."/>
            <person name="Amores F."/>
            <person name="Phillips W."/>
            <person name="Marelli J.P."/>
            <person name="May G.D."/>
            <person name="Shapiro H."/>
            <person name="Ma J."/>
            <person name="Bustamante C.D."/>
            <person name="Schnell R.J."/>
            <person name="Main D."/>
            <person name="Gilbert D."/>
            <person name="Parida L."/>
            <person name="Kuhn D.N."/>
        </authorList>
    </citation>
    <scope>NUCLEOTIDE SEQUENCE [LARGE SCALE GENOMIC DNA]</scope>
    <source>
        <strain evidence="2">cv. Matina 1-6</strain>
    </source>
</reference>
<protein>
    <submittedName>
        <fullName evidence="1">Uncharacterized protein</fullName>
    </submittedName>
</protein>
<keyword evidence="2" id="KW-1185">Reference proteome</keyword>
<dbReference type="InParanoid" id="A0A061E6V1"/>
<dbReference type="AlphaFoldDB" id="A0A061E6V1"/>
<dbReference type="Gramene" id="EOX98018">
    <property type="protein sequence ID" value="EOX98018"/>
    <property type="gene ID" value="TCM_006884"/>
</dbReference>
<organism evidence="1 2">
    <name type="scientific">Theobroma cacao</name>
    <name type="common">Cacao</name>
    <name type="synonym">Cocoa</name>
    <dbReference type="NCBI Taxonomy" id="3641"/>
    <lineage>
        <taxon>Eukaryota</taxon>
        <taxon>Viridiplantae</taxon>
        <taxon>Streptophyta</taxon>
        <taxon>Embryophyta</taxon>
        <taxon>Tracheophyta</taxon>
        <taxon>Spermatophyta</taxon>
        <taxon>Magnoliopsida</taxon>
        <taxon>eudicotyledons</taxon>
        <taxon>Gunneridae</taxon>
        <taxon>Pentapetalae</taxon>
        <taxon>rosids</taxon>
        <taxon>malvids</taxon>
        <taxon>Malvales</taxon>
        <taxon>Malvaceae</taxon>
        <taxon>Byttnerioideae</taxon>
        <taxon>Theobroma</taxon>
    </lineage>
</organism>
<proteinExistence type="predicted"/>